<feature type="transmembrane region" description="Helical" evidence="2">
    <location>
        <begin position="56"/>
        <end position="86"/>
    </location>
</feature>
<proteinExistence type="predicted"/>
<feature type="domain" description="Glycosyltransferase 2-like" evidence="4">
    <location>
        <begin position="258"/>
        <end position="516"/>
    </location>
</feature>
<name>T0LDP2_COLGC</name>
<dbReference type="Pfam" id="PF13632">
    <property type="entry name" value="Glyco_trans_2_3"/>
    <property type="match status" value="1"/>
</dbReference>
<dbReference type="PANTHER" id="PTHR36851">
    <property type="entry name" value="UNNAMED PRODUCT"/>
    <property type="match status" value="1"/>
</dbReference>
<dbReference type="Proteomes" id="UP000015530">
    <property type="component" value="Unassembled WGS sequence"/>
</dbReference>
<dbReference type="Pfam" id="PF01965">
    <property type="entry name" value="DJ-1_PfpI"/>
    <property type="match status" value="1"/>
</dbReference>
<dbReference type="HOGENOM" id="CLU_014663_1_0_1"/>
<dbReference type="EMBL" id="AMYD01002207">
    <property type="protein sequence ID" value="EQB49881.1"/>
    <property type="molecule type" value="Genomic_DNA"/>
</dbReference>
<feature type="domain" description="DJ-1/PfpI" evidence="3">
    <location>
        <begin position="741"/>
        <end position="852"/>
    </location>
</feature>
<evidence type="ECO:0008006" key="7">
    <source>
        <dbReference type="Google" id="ProtNLM"/>
    </source>
</evidence>
<accession>T0LDP2</accession>
<feature type="compositionally biased region" description="Acidic residues" evidence="1">
    <location>
        <begin position="137"/>
        <end position="147"/>
    </location>
</feature>
<comment type="caution">
    <text evidence="5">The sequence shown here is derived from an EMBL/GenBank/DDBJ whole genome shotgun (WGS) entry which is preliminary data.</text>
</comment>
<dbReference type="InterPro" id="IPR029062">
    <property type="entry name" value="Class_I_gatase-like"/>
</dbReference>
<keyword evidence="2" id="KW-0472">Membrane</keyword>
<feature type="region of interest" description="Disordered" evidence="1">
    <location>
        <begin position="111"/>
        <end position="147"/>
    </location>
</feature>
<dbReference type="InterPro" id="IPR002818">
    <property type="entry name" value="DJ-1/PfpI"/>
</dbReference>
<sequence>MSLFAWASRRAGGLAMLALLSLSYWVISKESAASAQGYNYMHQDSLSAITPTFKGAGYWTVIFAYYCLFIHILVFAFPIRCCYAVFDMTRSLKKIARNKTLRDYKFSHRRRGSSTSLSSSETLTSSHGCSASSSEAGDTEPELYTDADGEPDRVIHAIIIPNYKEEMDTLKETLEVLASHPQARSCYDVYLGMEQREPNVELKAMSLIQEFVKKFRGIDYTVHPSDIPGESAGKGSNVAWAARKLSQKYSMTARKDVIITGIDADSHLSANYFALLTTMHLSYPETAKTTLYSAPIIFDRNAHAVPAIVRVADILWGAGGMSGLYGGSTIAPPTSVYSVPLDLVDRVGGWDCDNEAIGEDLHMYLKCFFALNGNLTVRTVLSPVSQSNVCGNGSKGLRGLYSDMQARYKQAMRHMWGALDSGYALRKVVELWQERKHTSRAFRPLHTSLGDASDVYVPEAPLDQENPEQPRESGIFSDVTHDTLQAPNWERIVYLFHRLFEAHFLPLQMTILVVASTLYVWVTEGSEEVAHLRWIFDICNVLRTLGFMEIALYLFLYESFHRICVKSRQREMSEAGLSDGMNFSYRSVKKNFIDYAMVPLVAPIYGAIPCAQAQLCHFWTLDLVYSVSKKVTRQRAKSLSADEMAYTFISKRLSMANTNVVKIGVFVPGEVQLLDLSCIDIFHMMSREYLGLESMDLLPKHLRDLAPSVEISYITSAAYSPPASAGKLLPITSNLRIAPTHDIAHPDVQPGRLDILLVPGPDPGGKWEEDVLGFLRAHAEREGTDVLSVCTGVFLCGAAGLLEGRTVCGPRGVQDLLRKKYPGTKFVGERYRWVQDGNLWSGGGITNGNDLVAAYARRNSKHFPGPVAEIACSMADVGDRGQFYGEGQTVYFLGVVWQVVKAWFVRPGKAKGV</sequence>
<keyword evidence="2" id="KW-1133">Transmembrane helix</keyword>
<keyword evidence="2" id="KW-0812">Transmembrane</keyword>
<dbReference type="SUPFAM" id="SSF53448">
    <property type="entry name" value="Nucleotide-diphospho-sugar transferases"/>
    <property type="match status" value="1"/>
</dbReference>
<dbReference type="OMA" id="MWGALDS"/>
<dbReference type="eggNOG" id="ENOG502QTTH">
    <property type="taxonomic scope" value="Eukaryota"/>
</dbReference>
<feature type="compositionally biased region" description="Low complexity" evidence="1">
    <location>
        <begin position="113"/>
        <end position="134"/>
    </location>
</feature>
<dbReference type="Gene3D" id="3.40.50.880">
    <property type="match status" value="1"/>
</dbReference>
<dbReference type="InterPro" id="IPR001173">
    <property type="entry name" value="Glyco_trans_2-like"/>
</dbReference>
<dbReference type="SUPFAM" id="SSF52317">
    <property type="entry name" value="Class I glutamine amidotransferase-like"/>
    <property type="match status" value="1"/>
</dbReference>
<protein>
    <recommendedName>
        <fullName evidence="7">Glycosyltransferase 2-like domain-containing protein</fullName>
    </recommendedName>
</protein>
<evidence type="ECO:0000313" key="5">
    <source>
        <dbReference type="EMBL" id="EQB49881.1"/>
    </source>
</evidence>
<evidence type="ECO:0000256" key="2">
    <source>
        <dbReference type="SAM" id="Phobius"/>
    </source>
</evidence>
<evidence type="ECO:0000259" key="3">
    <source>
        <dbReference type="Pfam" id="PF01965"/>
    </source>
</evidence>
<gene>
    <name evidence="5" type="ORF">CGLO_10743</name>
</gene>
<evidence type="ECO:0000256" key="1">
    <source>
        <dbReference type="SAM" id="MobiDB-lite"/>
    </source>
</evidence>
<evidence type="ECO:0000259" key="4">
    <source>
        <dbReference type="Pfam" id="PF13632"/>
    </source>
</evidence>
<organism evidence="5 6">
    <name type="scientific">Colletotrichum gloeosporioides (strain Cg-14)</name>
    <name type="common">Anthracnose fungus</name>
    <name type="synonym">Glomerella cingulata</name>
    <dbReference type="NCBI Taxonomy" id="1237896"/>
    <lineage>
        <taxon>Eukaryota</taxon>
        <taxon>Fungi</taxon>
        <taxon>Dikarya</taxon>
        <taxon>Ascomycota</taxon>
        <taxon>Pezizomycotina</taxon>
        <taxon>Sordariomycetes</taxon>
        <taxon>Hypocreomycetidae</taxon>
        <taxon>Glomerellales</taxon>
        <taxon>Glomerellaceae</taxon>
        <taxon>Colletotrichum</taxon>
        <taxon>Colletotrichum gloeosporioides species complex</taxon>
    </lineage>
</organism>
<dbReference type="AlphaFoldDB" id="T0LDP2"/>
<evidence type="ECO:0000313" key="6">
    <source>
        <dbReference type="Proteomes" id="UP000015530"/>
    </source>
</evidence>
<dbReference type="InterPro" id="IPR029044">
    <property type="entry name" value="Nucleotide-diphossugar_trans"/>
</dbReference>
<dbReference type="PANTHER" id="PTHR36851:SF1">
    <property type="entry name" value="GLYCO_TRANS_2-LIKE DOMAIN-CONTAINING PROTEIN"/>
    <property type="match status" value="1"/>
</dbReference>
<reference evidence="6" key="1">
    <citation type="journal article" date="2013" name="Mol. Plant Microbe Interact.">
        <title>Global aspects of pacC regulation of pathogenicity genes in Colletotrichum gloeosporioides as revealed by transcriptome analysis.</title>
        <authorList>
            <person name="Alkan N."/>
            <person name="Meng X."/>
            <person name="Friedlander G."/>
            <person name="Reuveni E."/>
            <person name="Sukno S."/>
            <person name="Sherman A."/>
            <person name="Thon M."/>
            <person name="Fluhr R."/>
            <person name="Prusky D."/>
        </authorList>
    </citation>
    <scope>NUCLEOTIDE SEQUENCE [LARGE SCALE GENOMIC DNA]</scope>
    <source>
        <strain evidence="6">Cg-14</strain>
    </source>
</reference>
<dbReference type="OrthoDB" id="5819478at2759"/>